<feature type="domain" description="Enoyl reductase (ER)" evidence="6">
    <location>
        <begin position="10"/>
        <end position="341"/>
    </location>
</feature>
<dbReference type="InterPro" id="IPR013154">
    <property type="entry name" value="ADH-like_N"/>
</dbReference>
<proteinExistence type="inferred from homology"/>
<name>A0ABS5KJY9_9ACTN</name>
<evidence type="ECO:0000256" key="2">
    <source>
        <dbReference type="ARBA" id="ARBA00022723"/>
    </source>
</evidence>
<evidence type="ECO:0000256" key="4">
    <source>
        <dbReference type="ARBA" id="ARBA00023002"/>
    </source>
</evidence>
<dbReference type="InterPro" id="IPR013149">
    <property type="entry name" value="ADH-like_C"/>
</dbReference>
<dbReference type="InterPro" id="IPR002328">
    <property type="entry name" value="ADH_Zn_CS"/>
</dbReference>
<keyword evidence="8" id="KW-1185">Reference proteome</keyword>
<sequence length="344" mass="35155">MRAVQVVGFGRPVAVVDRPEPKVEAPQDVVVRIAGAGICRTDLHIVEGGLEAAFNQRLPLTLGHENAGWVEAVGTGVPHLAVGDPVIVHPAVTCGFCDACRRGADMHCATWRFPGVDGWPGGYAELMLTSARALVKLAPGTSPAPLAPFADAGLTAMHAVRRLTPFAGTGTTVVCLGSGGVGQIAVQLLKILTPARVVVVEPDEARAQTAYELGADEVVTLPAEAAADAVLDLTAGHGAQAVLDLVGEGGVPEQALRMLAKGAVYSIVGYGGGVHIEHLDMINRELTIVGNQIGTHAELGELMALAAAGRVTLGTETFPLEAAAEAMAAVAAGQVGGRAVLVPE</sequence>
<comment type="cofactor">
    <cofactor evidence="1 5">
        <name>Zn(2+)</name>
        <dbReference type="ChEBI" id="CHEBI:29105"/>
    </cofactor>
</comment>
<dbReference type="InterPro" id="IPR050129">
    <property type="entry name" value="Zn_alcohol_dh"/>
</dbReference>
<comment type="caution">
    <text evidence="7">The sequence shown here is derived from an EMBL/GenBank/DDBJ whole genome shotgun (WGS) entry which is preliminary data.</text>
</comment>
<keyword evidence="4" id="KW-0560">Oxidoreductase</keyword>
<keyword evidence="2 5" id="KW-0479">Metal-binding</keyword>
<dbReference type="Gene3D" id="3.40.50.720">
    <property type="entry name" value="NAD(P)-binding Rossmann-like Domain"/>
    <property type="match status" value="1"/>
</dbReference>
<comment type="similarity">
    <text evidence="5">Belongs to the zinc-containing alcohol dehydrogenase family.</text>
</comment>
<evidence type="ECO:0000256" key="5">
    <source>
        <dbReference type="RuleBase" id="RU361277"/>
    </source>
</evidence>
<accession>A0ABS5KJY9</accession>
<dbReference type="SUPFAM" id="SSF50129">
    <property type="entry name" value="GroES-like"/>
    <property type="match status" value="1"/>
</dbReference>
<dbReference type="SMART" id="SM00829">
    <property type="entry name" value="PKS_ER"/>
    <property type="match status" value="1"/>
</dbReference>
<dbReference type="SUPFAM" id="SSF51735">
    <property type="entry name" value="NAD(P)-binding Rossmann-fold domains"/>
    <property type="match status" value="1"/>
</dbReference>
<dbReference type="InterPro" id="IPR011032">
    <property type="entry name" value="GroES-like_sf"/>
</dbReference>
<evidence type="ECO:0000313" key="7">
    <source>
        <dbReference type="EMBL" id="MBS2546568.1"/>
    </source>
</evidence>
<dbReference type="PROSITE" id="PS00059">
    <property type="entry name" value="ADH_ZINC"/>
    <property type="match status" value="1"/>
</dbReference>
<dbReference type="EMBL" id="JAAFYZ010000015">
    <property type="protein sequence ID" value="MBS2546568.1"/>
    <property type="molecule type" value="Genomic_DNA"/>
</dbReference>
<dbReference type="Proteomes" id="UP000730482">
    <property type="component" value="Unassembled WGS sequence"/>
</dbReference>
<organism evidence="7 8">
    <name type="scientific">Catenulispora pinistramenti</name>
    <dbReference type="NCBI Taxonomy" id="2705254"/>
    <lineage>
        <taxon>Bacteria</taxon>
        <taxon>Bacillati</taxon>
        <taxon>Actinomycetota</taxon>
        <taxon>Actinomycetes</taxon>
        <taxon>Catenulisporales</taxon>
        <taxon>Catenulisporaceae</taxon>
        <taxon>Catenulispora</taxon>
    </lineage>
</organism>
<dbReference type="Pfam" id="PF00107">
    <property type="entry name" value="ADH_zinc_N"/>
    <property type="match status" value="1"/>
</dbReference>
<evidence type="ECO:0000256" key="1">
    <source>
        <dbReference type="ARBA" id="ARBA00001947"/>
    </source>
</evidence>
<dbReference type="Pfam" id="PF08240">
    <property type="entry name" value="ADH_N"/>
    <property type="match status" value="1"/>
</dbReference>
<dbReference type="InterPro" id="IPR036291">
    <property type="entry name" value="NAD(P)-bd_dom_sf"/>
</dbReference>
<dbReference type="PANTHER" id="PTHR43401">
    <property type="entry name" value="L-THREONINE 3-DEHYDROGENASE"/>
    <property type="match status" value="1"/>
</dbReference>
<dbReference type="RefSeq" id="WP_212008215.1">
    <property type="nucleotide sequence ID" value="NZ_JAAFYZ010000015.1"/>
</dbReference>
<dbReference type="InterPro" id="IPR020843">
    <property type="entry name" value="ER"/>
</dbReference>
<protein>
    <submittedName>
        <fullName evidence="7">NAD(P)-dependent alcohol dehydrogenase</fullName>
    </submittedName>
</protein>
<evidence type="ECO:0000313" key="8">
    <source>
        <dbReference type="Proteomes" id="UP000730482"/>
    </source>
</evidence>
<evidence type="ECO:0000256" key="3">
    <source>
        <dbReference type="ARBA" id="ARBA00022833"/>
    </source>
</evidence>
<dbReference type="PANTHER" id="PTHR43401:SF5">
    <property type="entry name" value="ALCOHOL DEHYDROGENASE-RELATED"/>
    <property type="match status" value="1"/>
</dbReference>
<gene>
    <name evidence="7" type="ORF">KGQ19_06785</name>
</gene>
<dbReference type="Gene3D" id="3.90.180.10">
    <property type="entry name" value="Medium-chain alcohol dehydrogenases, catalytic domain"/>
    <property type="match status" value="1"/>
</dbReference>
<keyword evidence="3 5" id="KW-0862">Zinc</keyword>
<evidence type="ECO:0000259" key="6">
    <source>
        <dbReference type="SMART" id="SM00829"/>
    </source>
</evidence>
<reference evidence="7 8" key="1">
    <citation type="submission" date="2020-02" db="EMBL/GenBank/DDBJ databases">
        <title>Acidophilic actinobacteria isolated from forest soil.</title>
        <authorList>
            <person name="Golinska P."/>
        </authorList>
    </citation>
    <scope>NUCLEOTIDE SEQUENCE [LARGE SCALE GENOMIC DNA]</scope>
    <source>
        <strain evidence="7 8">NL8</strain>
    </source>
</reference>
<dbReference type="CDD" id="cd05284">
    <property type="entry name" value="arabinose_DH_like"/>
    <property type="match status" value="1"/>
</dbReference>